<evidence type="ECO:0000256" key="1">
    <source>
        <dbReference type="SAM" id="MobiDB-lite"/>
    </source>
</evidence>
<dbReference type="Proteomes" id="UP001523392">
    <property type="component" value="Unassembled WGS sequence"/>
</dbReference>
<dbReference type="InterPro" id="IPR005560">
    <property type="entry name" value="Csp_YhjQ"/>
</dbReference>
<gene>
    <name evidence="2" type="ORF">JYK14_08460</name>
</gene>
<feature type="compositionally biased region" description="Low complexity" evidence="1">
    <location>
        <begin position="147"/>
        <end position="157"/>
    </location>
</feature>
<organism evidence="2 3">
    <name type="scientific">Siccirubricoccus soli</name>
    <dbReference type="NCBI Taxonomy" id="2899147"/>
    <lineage>
        <taxon>Bacteria</taxon>
        <taxon>Pseudomonadati</taxon>
        <taxon>Pseudomonadota</taxon>
        <taxon>Alphaproteobacteria</taxon>
        <taxon>Acetobacterales</taxon>
        <taxon>Roseomonadaceae</taxon>
        <taxon>Siccirubricoccus</taxon>
    </lineage>
</organism>
<dbReference type="InterPro" id="IPR044543">
    <property type="entry name" value="YHJQ-like"/>
</dbReference>
<comment type="caution">
    <text evidence="2">The sequence shown here is derived from an EMBL/GenBank/DDBJ whole genome shotgun (WGS) entry which is preliminary data.</text>
</comment>
<reference evidence="2 3" key="1">
    <citation type="submission" date="2021-12" db="EMBL/GenBank/DDBJ databases">
        <title>Siccirubricoccus leaddurans sp. nov., a high concentration Zn2+ tolerance bacterium.</title>
        <authorList>
            <person name="Cao Y."/>
        </authorList>
    </citation>
    <scope>NUCLEOTIDE SEQUENCE [LARGE SCALE GENOMIC DNA]</scope>
    <source>
        <strain evidence="2 3">KC 17139</strain>
    </source>
</reference>
<dbReference type="Gene3D" id="1.20.1270.360">
    <property type="match status" value="1"/>
</dbReference>
<sequence length="174" mass="18669">MHQMSPEMRACIEECLRCHSTCLGTATTHCVEQGGKHVEPGHFRLMLACAEICQTSANMMLIGTVHHKHTCRECAEICEECARSCEQVGGRTIACRRAAVAPRSAGEWQPEAAAPDANPGVGRGAVRTDALGRGPLPVRRQIHAEGEAAAAPDAQHGGRARVSGRGPFPWRRDA</sequence>
<dbReference type="PANTHER" id="PTHR37310">
    <property type="entry name" value="CYTOPLASMIC PROTEIN-RELATED"/>
    <property type="match status" value="1"/>
</dbReference>
<evidence type="ECO:0000313" key="3">
    <source>
        <dbReference type="Proteomes" id="UP001523392"/>
    </source>
</evidence>
<dbReference type="PANTHER" id="PTHR37310:SF1">
    <property type="entry name" value="CYTOPLASMIC PROTEIN"/>
    <property type="match status" value="1"/>
</dbReference>
<dbReference type="CDD" id="cd08026">
    <property type="entry name" value="DUF326"/>
    <property type="match status" value="1"/>
</dbReference>
<protein>
    <submittedName>
        <fullName evidence="2">Four-helix bundle copper-binding protein</fullName>
    </submittedName>
</protein>
<accession>A0ABT1D2N6</accession>
<proteinExistence type="predicted"/>
<dbReference type="EMBL" id="JAFIRR010000050">
    <property type="protein sequence ID" value="MCO6416199.1"/>
    <property type="molecule type" value="Genomic_DNA"/>
</dbReference>
<keyword evidence="3" id="KW-1185">Reference proteome</keyword>
<evidence type="ECO:0000313" key="2">
    <source>
        <dbReference type="EMBL" id="MCO6416199.1"/>
    </source>
</evidence>
<dbReference type="RefSeq" id="WP_252952810.1">
    <property type="nucleotide sequence ID" value="NZ_JAFIRR010000050.1"/>
</dbReference>
<dbReference type="Pfam" id="PF03860">
    <property type="entry name" value="Csp"/>
    <property type="match status" value="1"/>
</dbReference>
<name>A0ABT1D2N6_9PROT</name>
<feature type="region of interest" description="Disordered" evidence="1">
    <location>
        <begin position="105"/>
        <end position="174"/>
    </location>
</feature>